<accession>A0ABQ9XBS6</accession>
<keyword evidence="2" id="KW-1185">Reference proteome</keyword>
<protein>
    <submittedName>
        <fullName evidence="1">Uncharacterized protein</fullName>
    </submittedName>
</protein>
<evidence type="ECO:0000313" key="1">
    <source>
        <dbReference type="EMBL" id="KAK2948785.1"/>
    </source>
</evidence>
<evidence type="ECO:0000313" key="2">
    <source>
        <dbReference type="Proteomes" id="UP001281761"/>
    </source>
</evidence>
<comment type="caution">
    <text evidence="1">The sequence shown here is derived from an EMBL/GenBank/DDBJ whole genome shotgun (WGS) entry which is preliminary data.</text>
</comment>
<sequence>MEKLTHLLQIDHGMYHASQIPIISDTVFESTDHSMDGSERNEASKCQRASSMFIVINSTVDMSSFSLDCSHCNTQIGQLTTSTLTLSSCSIISNSETSPISIDAGGHTRSSSVFMLGGKHSSMSESILPLVSFAPTLAKLPADPDALPSQSSETCGDELRTLSVFGTGFDFSSKSFCVGTGPLFAFTRRNTDQTETLRWTVDLTLS</sequence>
<organism evidence="1 2">
    <name type="scientific">Blattamonas nauphoetae</name>
    <dbReference type="NCBI Taxonomy" id="2049346"/>
    <lineage>
        <taxon>Eukaryota</taxon>
        <taxon>Metamonada</taxon>
        <taxon>Preaxostyla</taxon>
        <taxon>Oxymonadida</taxon>
        <taxon>Blattamonas</taxon>
    </lineage>
</organism>
<reference evidence="1 2" key="1">
    <citation type="journal article" date="2022" name="bioRxiv">
        <title>Genomics of Preaxostyla Flagellates Illuminates Evolutionary Transitions and the Path Towards Mitochondrial Loss.</title>
        <authorList>
            <person name="Novak L.V.F."/>
            <person name="Treitli S.C."/>
            <person name="Pyrih J."/>
            <person name="Halakuc P."/>
            <person name="Pipaliya S.V."/>
            <person name="Vacek V."/>
            <person name="Brzon O."/>
            <person name="Soukal P."/>
            <person name="Eme L."/>
            <person name="Dacks J.B."/>
            <person name="Karnkowska A."/>
            <person name="Elias M."/>
            <person name="Hampl V."/>
        </authorList>
    </citation>
    <scope>NUCLEOTIDE SEQUENCE [LARGE SCALE GENOMIC DNA]</scope>
    <source>
        <strain evidence="1">NAU3</strain>
        <tissue evidence="1">Gut</tissue>
    </source>
</reference>
<dbReference type="EMBL" id="JARBJD010000169">
    <property type="protein sequence ID" value="KAK2948785.1"/>
    <property type="molecule type" value="Genomic_DNA"/>
</dbReference>
<name>A0ABQ9XBS6_9EUKA</name>
<proteinExistence type="predicted"/>
<gene>
    <name evidence="1" type="ORF">BLNAU_16320</name>
</gene>
<dbReference type="Proteomes" id="UP001281761">
    <property type="component" value="Unassembled WGS sequence"/>
</dbReference>